<organism evidence="2 4">
    <name type="scientific">Legionella birminghamensis</name>
    <dbReference type="NCBI Taxonomy" id="28083"/>
    <lineage>
        <taxon>Bacteria</taxon>
        <taxon>Pseudomonadati</taxon>
        <taxon>Pseudomonadota</taxon>
        <taxon>Gammaproteobacteria</taxon>
        <taxon>Legionellales</taxon>
        <taxon>Legionellaceae</taxon>
        <taxon>Legionella</taxon>
    </lineage>
</organism>
<dbReference type="EMBL" id="UGNW01000001">
    <property type="protein sequence ID" value="STX30608.1"/>
    <property type="molecule type" value="Genomic_DNA"/>
</dbReference>
<reference evidence="2 4" key="2">
    <citation type="submission" date="2018-06" db="EMBL/GenBank/DDBJ databases">
        <authorList>
            <consortium name="Pathogen Informatics"/>
            <person name="Doyle S."/>
        </authorList>
    </citation>
    <scope>NUCLEOTIDE SEQUENCE [LARGE SCALE GENOMIC DNA]</scope>
    <source>
        <strain evidence="2 4">NCTC12437</strain>
    </source>
</reference>
<dbReference type="AlphaFoldDB" id="A0A378I5Y2"/>
<evidence type="ECO:0000313" key="3">
    <source>
        <dbReference type="Proteomes" id="UP000054735"/>
    </source>
</evidence>
<evidence type="ECO:0000313" key="2">
    <source>
        <dbReference type="EMBL" id="STX30608.1"/>
    </source>
</evidence>
<dbReference type="Proteomes" id="UP000054735">
    <property type="component" value="Unassembled WGS sequence"/>
</dbReference>
<accession>A0A378I5Y2</accession>
<evidence type="ECO:0000313" key="1">
    <source>
        <dbReference type="EMBL" id="KTC72476.1"/>
    </source>
</evidence>
<proteinExistence type="predicted"/>
<sequence>MLTISTPGNGIHFEQKDIIKHPALVDMGQITLPAYPNQALSLKGVPLCKLLQGLSFNPENYLKVTAKDDYIAYFSINDFYPCASNKIPAFLIAEDPQYPWPLIINSDRSAGPFYLVLLGKRFSESVYGVHGMEIVAQQPLEATLSAAKMNAQELAGARVFIAKMQCLSCIEWYRQLAYGSRSEQSKSVELF</sequence>
<keyword evidence="3" id="KW-1185">Reference proteome</keyword>
<dbReference type="STRING" id="28083.Lbir_1251"/>
<name>A0A378I5Y2_9GAMM</name>
<evidence type="ECO:0000313" key="4">
    <source>
        <dbReference type="Proteomes" id="UP000255066"/>
    </source>
</evidence>
<gene>
    <name evidence="1" type="ORF">Lbir_1251</name>
    <name evidence="2" type="ORF">NCTC12437_00368</name>
</gene>
<reference evidence="1 3" key="1">
    <citation type="submission" date="2015-11" db="EMBL/GenBank/DDBJ databases">
        <title>Genomic analysis of 38 Legionella species identifies large and diverse effector repertoires.</title>
        <authorList>
            <person name="Burstein D."/>
            <person name="Amaro F."/>
            <person name="Zusman T."/>
            <person name="Lifshitz Z."/>
            <person name="Cohen O."/>
            <person name="Gilbert J.A."/>
            <person name="Pupko T."/>
            <person name="Shuman H.A."/>
            <person name="Segal G."/>
        </authorList>
    </citation>
    <scope>NUCLEOTIDE SEQUENCE [LARGE SCALE GENOMIC DNA]</scope>
    <source>
        <strain evidence="1 3">CDC#1407-AL-14</strain>
    </source>
</reference>
<dbReference type="Proteomes" id="UP000255066">
    <property type="component" value="Unassembled WGS sequence"/>
</dbReference>
<dbReference type="EMBL" id="LNXT01000015">
    <property type="protein sequence ID" value="KTC72476.1"/>
    <property type="molecule type" value="Genomic_DNA"/>
</dbReference>
<protein>
    <submittedName>
        <fullName evidence="2">Uncharacterized protein</fullName>
    </submittedName>
</protein>